<proteinExistence type="predicted"/>
<comment type="caution">
    <text evidence="2">The sequence shown here is derived from an EMBL/GenBank/DDBJ whole genome shotgun (WGS) entry which is preliminary data.</text>
</comment>
<dbReference type="Proteomes" id="UP000634134">
    <property type="component" value="Unassembled WGS sequence"/>
</dbReference>
<accession>A0ABR9WH49</accession>
<dbReference type="RefSeq" id="WP_194122862.1">
    <property type="nucleotide sequence ID" value="NZ_JACYGY010000001.1"/>
</dbReference>
<keyword evidence="1" id="KW-1133">Transmembrane helix</keyword>
<keyword evidence="3" id="KW-1185">Reference proteome</keyword>
<feature type="transmembrane region" description="Helical" evidence="1">
    <location>
        <begin position="41"/>
        <end position="60"/>
    </location>
</feature>
<gene>
    <name evidence="2" type="ORF">IEE83_23355</name>
</gene>
<name>A0ABR9WH49_9BACT</name>
<organism evidence="2 3">
    <name type="scientific">Dyadobacter subterraneus</name>
    <dbReference type="NCBI Taxonomy" id="2773304"/>
    <lineage>
        <taxon>Bacteria</taxon>
        <taxon>Pseudomonadati</taxon>
        <taxon>Bacteroidota</taxon>
        <taxon>Cytophagia</taxon>
        <taxon>Cytophagales</taxon>
        <taxon>Spirosomataceae</taxon>
        <taxon>Dyadobacter</taxon>
    </lineage>
</organism>
<feature type="transmembrane region" description="Helical" evidence="1">
    <location>
        <begin position="72"/>
        <end position="92"/>
    </location>
</feature>
<evidence type="ECO:0000313" key="2">
    <source>
        <dbReference type="EMBL" id="MBE9464831.1"/>
    </source>
</evidence>
<protein>
    <submittedName>
        <fullName evidence="2">Uncharacterized protein</fullName>
    </submittedName>
</protein>
<keyword evidence="1" id="KW-0472">Membrane</keyword>
<sequence>MLSFSYKKIGYLSVVLAMMALVSTLTPVFSHFTTAVKSSSAFGWFLVVGLIVITFSKEKYETNEIEVLRLRCFFKGFSAALAGIVVGSLANLLIPGKAVTLERAIGYLDDNSILKLCVLTLILHLIFFRKELKKL</sequence>
<evidence type="ECO:0000313" key="3">
    <source>
        <dbReference type="Proteomes" id="UP000634134"/>
    </source>
</evidence>
<feature type="transmembrane region" description="Helical" evidence="1">
    <location>
        <begin position="112"/>
        <end position="128"/>
    </location>
</feature>
<feature type="transmembrane region" description="Helical" evidence="1">
    <location>
        <begin position="9"/>
        <end position="29"/>
    </location>
</feature>
<evidence type="ECO:0000256" key="1">
    <source>
        <dbReference type="SAM" id="Phobius"/>
    </source>
</evidence>
<reference evidence="3" key="1">
    <citation type="submission" date="2023-07" db="EMBL/GenBank/DDBJ databases">
        <title>Dyadobacter sp. nov 'subterranea' isolated from contaminted grondwater.</title>
        <authorList>
            <person name="Szabo I."/>
            <person name="Al-Omari J."/>
            <person name="Szerdahelyi S.G."/>
            <person name="Rado J."/>
        </authorList>
    </citation>
    <scope>NUCLEOTIDE SEQUENCE [LARGE SCALE GENOMIC DNA]</scope>
    <source>
        <strain evidence="3">UP-52</strain>
    </source>
</reference>
<dbReference type="EMBL" id="JACYGY010000001">
    <property type="protein sequence ID" value="MBE9464831.1"/>
    <property type="molecule type" value="Genomic_DNA"/>
</dbReference>
<keyword evidence="1" id="KW-0812">Transmembrane</keyword>